<dbReference type="GO" id="GO:0006629">
    <property type="term" value="P:lipid metabolic process"/>
    <property type="evidence" value="ECO:0007669"/>
    <property type="project" value="InterPro"/>
</dbReference>
<evidence type="ECO:0000256" key="1">
    <source>
        <dbReference type="SAM" id="SignalP"/>
    </source>
</evidence>
<dbReference type="PANTHER" id="PTHR13593">
    <property type="match status" value="1"/>
</dbReference>
<evidence type="ECO:0008006" key="4">
    <source>
        <dbReference type="Google" id="ProtNLM"/>
    </source>
</evidence>
<dbReference type="Gramene" id="PUZ70008">
    <property type="protein sequence ID" value="PUZ70008"/>
    <property type="gene ID" value="GQ55_2G183800"/>
</dbReference>
<dbReference type="EMBL" id="CM009750">
    <property type="protein sequence ID" value="PUZ70008.1"/>
    <property type="molecule type" value="Genomic_DNA"/>
</dbReference>
<dbReference type="GO" id="GO:0008081">
    <property type="term" value="F:phosphoric diester hydrolase activity"/>
    <property type="evidence" value="ECO:0007669"/>
    <property type="project" value="InterPro"/>
</dbReference>
<feature type="signal peptide" evidence="1">
    <location>
        <begin position="1"/>
        <end position="26"/>
    </location>
</feature>
<name>A0A2T7EQA5_9POAL</name>
<evidence type="ECO:0000313" key="3">
    <source>
        <dbReference type="Proteomes" id="UP000244336"/>
    </source>
</evidence>
<dbReference type="CDD" id="cd08588">
    <property type="entry name" value="PI-PLCc_At5g67130_like"/>
    <property type="match status" value="1"/>
</dbReference>
<dbReference type="Gene3D" id="3.20.20.190">
    <property type="entry name" value="Phosphatidylinositol (PI) phosphodiesterase"/>
    <property type="match status" value="1"/>
</dbReference>
<protein>
    <recommendedName>
        <fullName evidence="4">Phosphatidylinositol-specific phospholipase C X domain-containing protein</fullName>
    </recommendedName>
</protein>
<evidence type="ECO:0000313" key="2">
    <source>
        <dbReference type="EMBL" id="PUZ70008.1"/>
    </source>
</evidence>
<feature type="chain" id="PRO_5015526471" description="Phosphatidylinositol-specific phospholipase C X domain-containing protein" evidence="1">
    <location>
        <begin position="27"/>
        <end position="426"/>
    </location>
</feature>
<sequence length="426" mass="46186">MAPPLLPSSVLFLLHIALLLLVPCSAQVGGSCSSARDCGTGLYCGSCPAAGRTKPSCIRNLAIQPTSIVKGLPFNRYSWLVTHNSFSILGEPSRTGVERVTFYNQEDSVTNQLRNGVRGLMLDMYDFNDDVWLCHSLQGQCYNFTAFVPAVETLKEVEAFLSENPSEIVTIFIEDYVRSPMGLSKVFTAADLMKYWYPISEMPTNGKDWPSVTDMVAKNHRVLVFTSDASKEASEGIAYQWSYLLENESGDPGIVPGSCPNRKESQPLNSRSASLFLQNYFPTMPVQNEACKENSALPQMAQACYAAAGNRIPNFIAVNFYMRSDGGGVFDVQDRINGLTLCGCNTIAACQAGAPMGACKDTGAPNQTPWSSSSSSTSSVNGNVYSGTIEFKTHPTAGASNTSTWSSFALLLSLLLTVKLFASFMH</sequence>
<dbReference type="AlphaFoldDB" id="A0A2T7EQA5"/>
<reference evidence="2 3" key="1">
    <citation type="submission" date="2018-04" db="EMBL/GenBank/DDBJ databases">
        <title>WGS assembly of Panicum hallii var. hallii HAL2.</title>
        <authorList>
            <person name="Lovell J."/>
            <person name="Jenkins J."/>
            <person name="Lowry D."/>
            <person name="Mamidi S."/>
            <person name="Sreedasyam A."/>
            <person name="Weng X."/>
            <person name="Barry K."/>
            <person name="Bonette J."/>
            <person name="Campitelli B."/>
            <person name="Daum C."/>
            <person name="Gordon S."/>
            <person name="Gould B."/>
            <person name="Lipzen A."/>
            <person name="MacQueen A."/>
            <person name="Palacio-Mejia J."/>
            <person name="Plott C."/>
            <person name="Shakirov E."/>
            <person name="Shu S."/>
            <person name="Yoshinaga Y."/>
            <person name="Zane M."/>
            <person name="Rokhsar D."/>
            <person name="Grimwood J."/>
            <person name="Schmutz J."/>
            <person name="Juenger T."/>
        </authorList>
    </citation>
    <scope>NUCLEOTIDE SEQUENCE [LARGE SCALE GENOMIC DNA]</scope>
    <source>
        <strain evidence="3">cv. HAL2</strain>
    </source>
</reference>
<keyword evidence="3" id="KW-1185">Reference proteome</keyword>
<dbReference type="Proteomes" id="UP000244336">
    <property type="component" value="Chromosome 2"/>
</dbReference>
<dbReference type="SUPFAM" id="SSF51695">
    <property type="entry name" value="PLC-like phosphodiesterases"/>
    <property type="match status" value="1"/>
</dbReference>
<dbReference type="PROSITE" id="PS50007">
    <property type="entry name" value="PIPLC_X_DOMAIN"/>
    <property type="match status" value="1"/>
</dbReference>
<dbReference type="PANTHER" id="PTHR13593:SF140">
    <property type="entry name" value="PLC-LIKE PHOSPHODIESTERASE"/>
    <property type="match status" value="1"/>
</dbReference>
<keyword evidence="1" id="KW-0732">Signal</keyword>
<dbReference type="InterPro" id="IPR051057">
    <property type="entry name" value="PI-PLC_domain"/>
</dbReference>
<dbReference type="Pfam" id="PF26178">
    <property type="entry name" value="PI-PLC_cat"/>
    <property type="match status" value="1"/>
</dbReference>
<gene>
    <name evidence="2" type="ORF">GQ55_2G183800</name>
</gene>
<organism evidence="2 3">
    <name type="scientific">Panicum hallii var. hallii</name>
    <dbReference type="NCBI Taxonomy" id="1504633"/>
    <lineage>
        <taxon>Eukaryota</taxon>
        <taxon>Viridiplantae</taxon>
        <taxon>Streptophyta</taxon>
        <taxon>Embryophyta</taxon>
        <taxon>Tracheophyta</taxon>
        <taxon>Spermatophyta</taxon>
        <taxon>Magnoliopsida</taxon>
        <taxon>Liliopsida</taxon>
        <taxon>Poales</taxon>
        <taxon>Poaceae</taxon>
        <taxon>PACMAD clade</taxon>
        <taxon>Panicoideae</taxon>
        <taxon>Panicodae</taxon>
        <taxon>Paniceae</taxon>
        <taxon>Panicinae</taxon>
        <taxon>Panicum</taxon>
        <taxon>Panicum sect. Panicum</taxon>
    </lineage>
</organism>
<proteinExistence type="predicted"/>
<accession>A0A2T7EQA5</accession>
<dbReference type="STRING" id="1504633.A0A2T7EQA5"/>
<dbReference type="OrthoDB" id="7984201at2759"/>
<dbReference type="InterPro" id="IPR017946">
    <property type="entry name" value="PLC-like_Pdiesterase_TIM-brl"/>
</dbReference>